<reference evidence="2 3" key="1">
    <citation type="submission" date="2014-02" db="EMBL/GenBank/DDBJ databases">
        <authorList>
            <person name="Sears C."/>
            <person name="Carroll K."/>
            <person name="Sack B.R."/>
            <person name="Qadri F."/>
            <person name="Myers L.L."/>
            <person name="Chung G.-T."/>
            <person name="Escheverria P."/>
            <person name="Fraser C.M."/>
            <person name="Sadzewicz L."/>
            <person name="Shefchek K.A."/>
            <person name="Tallon L."/>
            <person name="Das S.P."/>
            <person name="Daugherty S."/>
            <person name="Mongodin E.F."/>
        </authorList>
    </citation>
    <scope>NUCLEOTIDE SEQUENCE [LARGE SCALE GENOMIC DNA]</scope>
    <source>
        <strain evidence="2 3">2-F-2 #4</strain>
    </source>
</reference>
<dbReference type="AlphaFoldDB" id="A0A016AD38"/>
<dbReference type="EMBL" id="JGDM01000046">
    <property type="protein sequence ID" value="EXZ44899.1"/>
    <property type="molecule type" value="Genomic_DNA"/>
</dbReference>
<accession>A0A016AD38</accession>
<dbReference type="Proteomes" id="UP000022272">
    <property type="component" value="Unassembled WGS sequence"/>
</dbReference>
<proteinExistence type="predicted"/>
<sequence>MLAYHFFSRNELLDRADNHKWSDIYRHESIENDGTDRGDKEKKDQIAQNAKGFPEFHCV</sequence>
<feature type="region of interest" description="Disordered" evidence="1">
    <location>
        <begin position="30"/>
        <end position="59"/>
    </location>
</feature>
<evidence type="ECO:0000256" key="1">
    <source>
        <dbReference type="SAM" id="MobiDB-lite"/>
    </source>
</evidence>
<gene>
    <name evidence="2" type="ORF">M076_1880</name>
</gene>
<name>A0A016AD38_BACFG</name>
<comment type="caution">
    <text evidence="2">The sequence shown here is derived from an EMBL/GenBank/DDBJ whole genome shotgun (WGS) entry which is preliminary data.</text>
</comment>
<organism evidence="2 3">
    <name type="scientific">Bacteroides fragilis str. 2-F-2 #4</name>
    <dbReference type="NCBI Taxonomy" id="1339280"/>
    <lineage>
        <taxon>Bacteria</taxon>
        <taxon>Pseudomonadati</taxon>
        <taxon>Bacteroidota</taxon>
        <taxon>Bacteroidia</taxon>
        <taxon>Bacteroidales</taxon>
        <taxon>Bacteroidaceae</taxon>
        <taxon>Bacteroides</taxon>
    </lineage>
</organism>
<evidence type="ECO:0000313" key="3">
    <source>
        <dbReference type="Proteomes" id="UP000022272"/>
    </source>
</evidence>
<feature type="compositionally biased region" description="Basic and acidic residues" evidence="1">
    <location>
        <begin position="30"/>
        <end position="45"/>
    </location>
</feature>
<protein>
    <submittedName>
        <fullName evidence="2">Uncharacterized protein</fullName>
    </submittedName>
</protein>
<evidence type="ECO:0000313" key="2">
    <source>
        <dbReference type="EMBL" id="EXZ44899.1"/>
    </source>
</evidence>